<dbReference type="EnsemblPlants" id="EMT06040">
    <property type="protein sequence ID" value="EMT06040"/>
    <property type="gene ID" value="F775_25030"/>
</dbReference>
<dbReference type="AlphaFoldDB" id="M8AWG9"/>
<proteinExistence type="predicted"/>
<accession>M8AWG9</accession>
<protein>
    <submittedName>
        <fullName evidence="1">Uncharacterized protein</fullName>
    </submittedName>
</protein>
<sequence length="69" mass="8059">MGGSYSFAMPTISIILARRYNMWEILTSLTHIGGWEDIPVQWMNQDYQEVNCVSICQLSEYIWHETDAD</sequence>
<evidence type="ECO:0000313" key="1">
    <source>
        <dbReference type="EnsemblPlants" id="EMT06040"/>
    </source>
</evidence>
<name>M8AWG9_AEGTA</name>
<reference evidence="1" key="1">
    <citation type="submission" date="2015-06" db="UniProtKB">
        <authorList>
            <consortium name="EnsemblPlants"/>
        </authorList>
    </citation>
    <scope>IDENTIFICATION</scope>
</reference>
<organism evidence="1">
    <name type="scientific">Aegilops tauschii</name>
    <name type="common">Tausch's goatgrass</name>
    <name type="synonym">Aegilops squarrosa</name>
    <dbReference type="NCBI Taxonomy" id="37682"/>
    <lineage>
        <taxon>Eukaryota</taxon>
        <taxon>Viridiplantae</taxon>
        <taxon>Streptophyta</taxon>
        <taxon>Embryophyta</taxon>
        <taxon>Tracheophyta</taxon>
        <taxon>Spermatophyta</taxon>
        <taxon>Magnoliopsida</taxon>
        <taxon>Liliopsida</taxon>
        <taxon>Poales</taxon>
        <taxon>Poaceae</taxon>
        <taxon>BOP clade</taxon>
        <taxon>Pooideae</taxon>
        <taxon>Triticodae</taxon>
        <taxon>Triticeae</taxon>
        <taxon>Triticinae</taxon>
        <taxon>Aegilops</taxon>
    </lineage>
</organism>